<sequence>MALFSKSIEMEYGAISLDTSVYEQGSFKFESGILQQLTQFKKGPVKFLQTEIVHRESIAHIARC</sequence>
<gene>
    <name evidence="1" type="ORF">J2X05_000605</name>
</gene>
<accession>A0ABU1UTV2</accession>
<reference evidence="1 2" key="1">
    <citation type="submission" date="2023-07" db="EMBL/GenBank/DDBJ databases">
        <title>Sorghum-associated microbial communities from plants grown in Nebraska, USA.</title>
        <authorList>
            <person name="Schachtman D."/>
        </authorList>
    </citation>
    <scope>NUCLEOTIDE SEQUENCE [LARGE SCALE GENOMIC DNA]</scope>
    <source>
        <strain evidence="1 2">BE190</strain>
    </source>
</reference>
<organism evidence="1 2">
    <name type="scientific">Cellvibrio fibrivorans</name>
    <dbReference type="NCBI Taxonomy" id="126350"/>
    <lineage>
        <taxon>Bacteria</taxon>
        <taxon>Pseudomonadati</taxon>
        <taxon>Pseudomonadota</taxon>
        <taxon>Gammaproteobacteria</taxon>
        <taxon>Cellvibrionales</taxon>
        <taxon>Cellvibrionaceae</taxon>
        <taxon>Cellvibrio</taxon>
    </lineage>
</organism>
<evidence type="ECO:0000313" key="1">
    <source>
        <dbReference type="EMBL" id="MDR7088602.1"/>
    </source>
</evidence>
<comment type="caution">
    <text evidence="1">The sequence shown here is derived from an EMBL/GenBank/DDBJ whole genome shotgun (WGS) entry which is preliminary data.</text>
</comment>
<dbReference type="Proteomes" id="UP001253595">
    <property type="component" value="Unassembled WGS sequence"/>
</dbReference>
<proteinExistence type="predicted"/>
<keyword evidence="2" id="KW-1185">Reference proteome</keyword>
<evidence type="ECO:0000313" key="2">
    <source>
        <dbReference type="Proteomes" id="UP001253595"/>
    </source>
</evidence>
<name>A0ABU1UTV2_9GAMM</name>
<dbReference type="EMBL" id="JAVDVX010000001">
    <property type="protein sequence ID" value="MDR7088602.1"/>
    <property type="molecule type" value="Genomic_DNA"/>
</dbReference>
<protein>
    <submittedName>
        <fullName evidence="1">Uncharacterized protein</fullName>
    </submittedName>
</protein>